<dbReference type="AlphaFoldDB" id="A0AAV4XC04"/>
<dbReference type="EMBL" id="BPLR01017570">
    <property type="protein sequence ID" value="GIY92652.1"/>
    <property type="molecule type" value="Genomic_DNA"/>
</dbReference>
<organism evidence="1 2">
    <name type="scientific">Caerostris extrusa</name>
    <name type="common">Bark spider</name>
    <name type="synonym">Caerostris bankana</name>
    <dbReference type="NCBI Taxonomy" id="172846"/>
    <lineage>
        <taxon>Eukaryota</taxon>
        <taxon>Metazoa</taxon>
        <taxon>Ecdysozoa</taxon>
        <taxon>Arthropoda</taxon>
        <taxon>Chelicerata</taxon>
        <taxon>Arachnida</taxon>
        <taxon>Araneae</taxon>
        <taxon>Araneomorphae</taxon>
        <taxon>Entelegynae</taxon>
        <taxon>Araneoidea</taxon>
        <taxon>Araneidae</taxon>
        <taxon>Caerostris</taxon>
    </lineage>
</organism>
<evidence type="ECO:0000313" key="2">
    <source>
        <dbReference type="Proteomes" id="UP001054945"/>
    </source>
</evidence>
<accession>A0AAV4XC04</accession>
<proteinExistence type="predicted"/>
<protein>
    <submittedName>
        <fullName evidence="1">Uncharacterized protein</fullName>
    </submittedName>
</protein>
<gene>
    <name evidence="1" type="ORF">CEXT_91521</name>
</gene>
<evidence type="ECO:0000313" key="1">
    <source>
        <dbReference type="EMBL" id="GIY92652.1"/>
    </source>
</evidence>
<comment type="caution">
    <text evidence="1">The sequence shown here is derived from an EMBL/GenBank/DDBJ whole genome shotgun (WGS) entry which is preliminary data.</text>
</comment>
<sequence>MSRGKRGGGGAGWWRCGGVREGDRAAPIDPRKKARRSIFTRSLLLNDSCPGVYVYFYSEAHTVAKVRGLMNGGSGWEKILGRRVRLRIRN</sequence>
<name>A0AAV4XC04_CAEEX</name>
<reference evidence="1 2" key="1">
    <citation type="submission" date="2021-06" db="EMBL/GenBank/DDBJ databases">
        <title>Caerostris extrusa draft genome.</title>
        <authorList>
            <person name="Kono N."/>
            <person name="Arakawa K."/>
        </authorList>
    </citation>
    <scope>NUCLEOTIDE SEQUENCE [LARGE SCALE GENOMIC DNA]</scope>
</reference>
<dbReference type="Proteomes" id="UP001054945">
    <property type="component" value="Unassembled WGS sequence"/>
</dbReference>
<keyword evidence="2" id="KW-1185">Reference proteome</keyword>